<feature type="binding site" description="covalent" evidence="4">
    <location>
        <position position="137"/>
    </location>
    <ligand>
        <name>heme c</name>
        <dbReference type="ChEBI" id="CHEBI:61717"/>
        <label>2</label>
    </ligand>
</feature>
<evidence type="ECO:0000256" key="4">
    <source>
        <dbReference type="PIRSR" id="PIRSR000005-1"/>
    </source>
</evidence>
<dbReference type="Proteomes" id="UP000555836">
    <property type="component" value="Unassembled WGS sequence"/>
</dbReference>
<dbReference type="PANTHER" id="PTHR33751:SF11">
    <property type="entry name" value="BLL4483 PROTEIN"/>
    <property type="match status" value="1"/>
</dbReference>
<dbReference type="InterPro" id="IPR036909">
    <property type="entry name" value="Cyt_c-like_dom_sf"/>
</dbReference>
<evidence type="ECO:0000313" key="12">
    <source>
        <dbReference type="Proteomes" id="UP000321504"/>
    </source>
</evidence>
<dbReference type="InterPro" id="IPR050597">
    <property type="entry name" value="Cytochrome_c_Oxidase_Subunit"/>
</dbReference>
<dbReference type="Proteomes" id="UP000321504">
    <property type="component" value="Unassembled WGS sequence"/>
</dbReference>
<evidence type="ECO:0000256" key="1">
    <source>
        <dbReference type="ARBA" id="ARBA00022617"/>
    </source>
</evidence>
<dbReference type="GO" id="GO:0009055">
    <property type="term" value="F:electron transfer activity"/>
    <property type="evidence" value="ECO:0007669"/>
    <property type="project" value="InterPro"/>
</dbReference>
<gene>
    <name evidence="10" type="ORF">FVP01_15210</name>
    <name evidence="9" type="ORF">HKB21_29120</name>
    <name evidence="11" type="ORF">O1Q84_11340</name>
    <name evidence="8" type="ORF">QX249_16670</name>
</gene>
<keyword evidence="2 5" id="KW-0479">Metal-binding</keyword>
<evidence type="ECO:0000256" key="6">
    <source>
        <dbReference type="SAM" id="SignalP"/>
    </source>
</evidence>
<dbReference type="EMBL" id="CP114194">
    <property type="protein sequence ID" value="WAT89222.1"/>
    <property type="molecule type" value="Genomic_DNA"/>
</dbReference>
<sequence>MSKILPVVTACLLATTMGASASSIPEKASVCSGCHGQDGMGQPNIAPMIAGLNANYLNTQIELFLSGERQNVVMQGMAKELSDPAVRKEVMDYFANLPSYEFTNPEQRGDQADIRNPYRKLIFQGDWDRNIPACATCHGASGMGVDKFPRLASQHADYLKTQLMAWKNGTRSGDPLNMMGTIAKNLTDEEIENLSYYFASLRY</sequence>
<feature type="chain" id="PRO_5015063822" evidence="6">
    <location>
        <begin position="22"/>
        <end position="203"/>
    </location>
</feature>
<dbReference type="PROSITE" id="PS51007">
    <property type="entry name" value="CYTC"/>
    <property type="match status" value="1"/>
</dbReference>
<evidence type="ECO:0000313" key="8">
    <source>
        <dbReference type="EMBL" id="MDS1822275.1"/>
    </source>
</evidence>
<dbReference type="Gene3D" id="1.10.760.10">
    <property type="entry name" value="Cytochrome c-like domain"/>
    <property type="match status" value="2"/>
</dbReference>
<feature type="binding site" description="covalent" evidence="4">
    <location>
        <position position="134"/>
    </location>
    <ligand>
        <name>heme c</name>
        <dbReference type="ChEBI" id="CHEBI:61717"/>
        <label>2</label>
    </ligand>
</feature>
<evidence type="ECO:0000259" key="7">
    <source>
        <dbReference type="PROSITE" id="PS51007"/>
    </source>
</evidence>
<evidence type="ECO:0000313" key="9">
    <source>
        <dbReference type="EMBL" id="NMU29672.1"/>
    </source>
</evidence>
<reference evidence="9 13" key="2">
    <citation type="submission" date="2020-04" db="EMBL/GenBank/DDBJ databases">
        <title>Whole-genome sequencing of Vibrio spp. from China reveals different genetic environments of blaCTX-M-14 among diverse lineages.</title>
        <authorList>
            <person name="Zheng Z."/>
            <person name="Ye L."/>
            <person name="Chen S."/>
        </authorList>
    </citation>
    <scope>NUCLEOTIDE SEQUENCE [LARGE SCALE GENOMIC DNA]</scope>
    <source>
        <strain evidence="9 13">Vb0574</strain>
    </source>
</reference>
<feature type="binding site" description="axial binding residue" evidence="5">
    <location>
        <position position="179"/>
    </location>
    <ligand>
        <name>heme c</name>
        <dbReference type="ChEBI" id="CHEBI:61717"/>
        <label>2</label>
    </ligand>
    <ligandPart>
        <name>Fe</name>
        <dbReference type="ChEBI" id="CHEBI:18248"/>
    </ligandPart>
</feature>
<dbReference type="Pfam" id="PF00034">
    <property type="entry name" value="Cytochrom_C"/>
    <property type="match status" value="1"/>
</dbReference>
<evidence type="ECO:0000313" key="10">
    <source>
        <dbReference type="EMBL" id="TXN15309.1"/>
    </source>
</evidence>
<evidence type="ECO:0000256" key="2">
    <source>
        <dbReference type="ARBA" id="ARBA00022723"/>
    </source>
</evidence>
<dbReference type="EMBL" id="JAUHGG010000005">
    <property type="protein sequence ID" value="MDS1822275.1"/>
    <property type="molecule type" value="Genomic_DNA"/>
</dbReference>
<feature type="domain" description="Cytochrome c" evidence="7">
    <location>
        <begin position="13"/>
        <end position="202"/>
    </location>
</feature>
<protein>
    <submittedName>
        <fullName evidence="9">C-type cytochrome</fullName>
    </submittedName>
</protein>
<comment type="PTM">
    <text evidence="4">Binds 2 heme c groups covalently per subunit.</text>
</comment>
<dbReference type="Proteomes" id="UP001156560">
    <property type="component" value="Chromosome 1"/>
</dbReference>
<reference evidence="11" key="3">
    <citation type="submission" date="2022-12" db="EMBL/GenBank/DDBJ databases">
        <title>Vibrio parahaemolyticus become highly virulent by producing novel Tc toxins.</title>
        <authorList>
            <person name="Yang F."/>
            <person name="You Y."/>
            <person name="Lai Q."/>
            <person name="Xu L."/>
            <person name="Li F."/>
        </authorList>
    </citation>
    <scope>NUCLEOTIDE SEQUENCE</scope>
    <source>
        <strain evidence="11">Vp-HL-202005</strain>
    </source>
</reference>
<reference evidence="8" key="4">
    <citation type="submission" date="2023-06" db="EMBL/GenBank/DDBJ databases">
        <title>Genomic Diversity of Vibrio spp. and Metagenomic Analysis of Pathogens in Florida Gulf Coastal Waters Following Hurricane Ian.</title>
        <authorList>
            <person name="Brumfield K.D."/>
        </authorList>
    </citation>
    <scope>NUCLEOTIDE SEQUENCE</scope>
    <source>
        <strain evidence="8">WBS2B-138</strain>
    </source>
</reference>
<feature type="binding site" description="covalent" evidence="4">
    <location>
        <position position="31"/>
    </location>
    <ligand>
        <name>heme c</name>
        <dbReference type="ChEBI" id="CHEBI:61717"/>
        <label>1</label>
    </ligand>
</feature>
<evidence type="ECO:0000313" key="13">
    <source>
        <dbReference type="Proteomes" id="UP000555836"/>
    </source>
</evidence>
<dbReference type="PIRSF" id="PIRSF000005">
    <property type="entry name" value="Cytochrome_c4"/>
    <property type="match status" value="1"/>
</dbReference>
<evidence type="ECO:0000256" key="5">
    <source>
        <dbReference type="PIRSR" id="PIRSR000005-2"/>
    </source>
</evidence>
<feature type="binding site" description="axial binding residue" evidence="5">
    <location>
        <position position="74"/>
    </location>
    <ligand>
        <name>heme c</name>
        <dbReference type="ChEBI" id="CHEBI:61717"/>
        <label>1</label>
    </ligand>
    <ligandPart>
        <name>Fe</name>
        <dbReference type="ChEBI" id="CHEBI:18248"/>
    </ligandPart>
</feature>
<dbReference type="InterPro" id="IPR009056">
    <property type="entry name" value="Cyt_c-like_dom"/>
</dbReference>
<dbReference type="EMBL" id="JABCLD010002250">
    <property type="protein sequence ID" value="NMU29672.1"/>
    <property type="molecule type" value="Genomic_DNA"/>
</dbReference>
<feature type="binding site" description="covalent" evidence="4">
    <location>
        <position position="34"/>
    </location>
    <ligand>
        <name>heme c</name>
        <dbReference type="ChEBI" id="CHEBI:61717"/>
        <label>1</label>
    </ligand>
</feature>
<reference evidence="10 12" key="1">
    <citation type="submission" date="2019-08" db="EMBL/GenBank/DDBJ databases">
        <title>Emerging of two pre-pandemic pathogenic O4:KUT lineages of Vibrio parahaemolyticus in coastal eastern China.</title>
        <authorList>
            <person name="Yu H."/>
        </authorList>
    </citation>
    <scope>NUCLEOTIDE SEQUENCE [LARGE SCALE GENOMIC DNA]</scope>
    <source>
        <strain evidence="10 12">HZ17-383</strain>
    </source>
</reference>
<evidence type="ECO:0000313" key="11">
    <source>
        <dbReference type="EMBL" id="WAT89222.1"/>
    </source>
</evidence>
<name>A0A1E4U409_VIBPH</name>
<feature type="signal peptide" evidence="6">
    <location>
        <begin position="1"/>
        <end position="21"/>
    </location>
</feature>
<feature type="binding site" description="axial binding residue" evidence="5">
    <location>
        <position position="138"/>
    </location>
    <ligand>
        <name>heme c</name>
        <dbReference type="ChEBI" id="CHEBI:61717"/>
        <label>2</label>
    </ligand>
    <ligandPart>
        <name>Fe</name>
        <dbReference type="ChEBI" id="CHEBI:18248"/>
    </ligandPart>
</feature>
<accession>A0A1E4U409</accession>
<dbReference type="GO" id="GO:0042597">
    <property type="term" value="C:periplasmic space"/>
    <property type="evidence" value="ECO:0007669"/>
    <property type="project" value="InterPro"/>
</dbReference>
<keyword evidence="1 4" id="KW-0349">Heme</keyword>
<dbReference type="GO" id="GO:0005506">
    <property type="term" value="F:iron ion binding"/>
    <property type="evidence" value="ECO:0007669"/>
    <property type="project" value="InterPro"/>
</dbReference>
<keyword evidence="6" id="KW-0732">Signal</keyword>
<dbReference type="SUPFAM" id="SSF46626">
    <property type="entry name" value="Cytochrome c"/>
    <property type="match status" value="2"/>
</dbReference>
<dbReference type="PANTHER" id="PTHR33751">
    <property type="entry name" value="CBB3-TYPE CYTOCHROME C OXIDASE SUBUNIT FIXP"/>
    <property type="match status" value="1"/>
</dbReference>
<proteinExistence type="predicted"/>
<dbReference type="AlphaFoldDB" id="A0A1E4U409"/>
<dbReference type="Proteomes" id="UP001253193">
    <property type="component" value="Unassembled WGS sequence"/>
</dbReference>
<keyword evidence="3 5" id="KW-0408">Iron</keyword>
<organism evidence="9 13">
    <name type="scientific">Vibrio parahaemolyticus</name>
    <dbReference type="NCBI Taxonomy" id="670"/>
    <lineage>
        <taxon>Bacteria</taxon>
        <taxon>Pseudomonadati</taxon>
        <taxon>Pseudomonadota</taxon>
        <taxon>Gammaproteobacteria</taxon>
        <taxon>Vibrionales</taxon>
        <taxon>Vibrionaceae</taxon>
        <taxon>Vibrio</taxon>
    </lineage>
</organism>
<dbReference type="GO" id="GO:0020037">
    <property type="term" value="F:heme binding"/>
    <property type="evidence" value="ECO:0007669"/>
    <property type="project" value="InterPro"/>
</dbReference>
<evidence type="ECO:0000256" key="3">
    <source>
        <dbReference type="ARBA" id="ARBA00023004"/>
    </source>
</evidence>
<dbReference type="InterPro" id="IPR024167">
    <property type="entry name" value="Cytochrome_c4-like"/>
</dbReference>
<feature type="binding site" description="axial binding residue" evidence="5">
    <location>
        <position position="35"/>
    </location>
    <ligand>
        <name>heme c</name>
        <dbReference type="ChEBI" id="CHEBI:61717"/>
        <label>1</label>
    </ligand>
    <ligandPart>
        <name>Fe</name>
        <dbReference type="ChEBI" id="CHEBI:18248"/>
    </ligandPart>
</feature>
<dbReference type="EMBL" id="VRMQ01000003">
    <property type="protein sequence ID" value="TXN15309.1"/>
    <property type="molecule type" value="Genomic_DNA"/>
</dbReference>